<organism evidence="4 5">
    <name type="scientific">Cnuella takakiae</name>
    <dbReference type="NCBI Taxonomy" id="1302690"/>
    <lineage>
        <taxon>Bacteria</taxon>
        <taxon>Pseudomonadati</taxon>
        <taxon>Bacteroidota</taxon>
        <taxon>Chitinophagia</taxon>
        <taxon>Chitinophagales</taxon>
        <taxon>Chitinophagaceae</taxon>
        <taxon>Cnuella</taxon>
    </lineage>
</organism>
<dbReference type="CDD" id="cd10917">
    <property type="entry name" value="CE4_NodB_like_6s_7s"/>
    <property type="match status" value="1"/>
</dbReference>
<dbReference type="Proteomes" id="UP000184368">
    <property type="component" value="Unassembled WGS sequence"/>
</dbReference>
<evidence type="ECO:0000313" key="4">
    <source>
        <dbReference type="EMBL" id="SHG33499.1"/>
    </source>
</evidence>
<dbReference type="OrthoDB" id="9812065at2"/>
<dbReference type="GO" id="GO:0046872">
    <property type="term" value="F:metal ion binding"/>
    <property type="evidence" value="ECO:0007669"/>
    <property type="project" value="UniProtKB-KW"/>
</dbReference>
<evidence type="ECO:0000259" key="3">
    <source>
        <dbReference type="PROSITE" id="PS51677"/>
    </source>
</evidence>
<dbReference type="InterPro" id="IPR011330">
    <property type="entry name" value="Glyco_hydro/deAcase_b/a-brl"/>
</dbReference>
<dbReference type="PANTHER" id="PTHR10587">
    <property type="entry name" value="GLYCOSYL TRANSFERASE-RELATED"/>
    <property type="match status" value="1"/>
</dbReference>
<dbReference type="GO" id="GO:0005975">
    <property type="term" value="P:carbohydrate metabolic process"/>
    <property type="evidence" value="ECO:0007669"/>
    <property type="project" value="InterPro"/>
</dbReference>
<proteinExistence type="predicted"/>
<accession>A0A1M5IZL2</accession>
<dbReference type="Gene3D" id="3.20.20.370">
    <property type="entry name" value="Glycoside hydrolase/deacetylase"/>
    <property type="match status" value="1"/>
</dbReference>
<keyword evidence="1" id="KW-0479">Metal-binding</keyword>
<protein>
    <submittedName>
        <fullName evidence="4">Peptidoglycan/xylan/chitin deacetylase, PgdA/CDA1 family</fullName>
    </submittedName>
</protein>
<dbReference type="PROSITE" id="PS51677">
    <property type="entry name" value="NODB"/>
    <property type="match status" value="1"/>
</dbReference>
<dbReference type="SUPFAM" id="SSF88713">
    <property type="entry name" value="Glycoside hydrolase/deacetylase"/>
    <property type="match status" value="1"/>
</dbReference>
<evidence type="ECO:0000256" key="2">
    <source>
        <dbReference type="ARBA" id="ARBA00022801"/>
    </source>
</evidence>
<dbReference type="AlphaFoldDB" id="A0A1M5IZL2"/>
<dbReference type="GO" id="GO:0016810">
    <property type="term" value="F:hydrolase activity, acting on carbon-nitrogen (but not peptide) bonds"/>
    <property type="evidence" value="ECO:0007669"/>
    <property type="project" value="InterPro"/>
</dbReference>
<dbReference type="GO" id="GO:0016020">
    <property type="term" value="C:membrane"/>
    <property type="evidence" value="ECO:0007669"/>
    <property type="project" value="TreeGrafter"/>
</dbReference>
<dbReference type="InterPro" id="IPR050248">
    <property type="entry name" value="Polysacc_deacetylase_ArnD"/>
</dbReference>
<sequence length="211" mass="24348">MHRFLIKIPFWVRWIFPRYIWRMPTRKKVLYLTFDDGPHPEITAFVLDQLKQYGAKATFFCIGKNVLAHSGTYQRILSEGHGVGNHTHNHLNGVHTANDVYLANIGEAARHIDTRLFRPPYGRIRSSQAKQVAVAMQKPEAKIIMWDVLSADFDQGISPGQCLQYVVRNARPGSVIVFHDSEKAYRNMAYALPRVLSYFMERGYQFQPLVL</sequence>
<keyword evidence="5" id="KW-1185">Reference proteome</keyword>
<dbReference type="Pfam" id="PF01522">
    <property type="entry name" value="Polysacc_deac_1"/>
    <property type="match status" value="1"/>
</dbReference>
<feature type="domain" description="NodB homology" evidence="3">
    <location>
        <begin position="28"/>
        <end position="207"/>
    </location>
</feature>
<dbReference type="STRING" id="1302690.BUE76_05445"/>
<dbReference type="EMBL" id="FQUO01000026">
    <property type="protein sequence ID" value="SHG33499.1"/>
    <property type="molecule type" value="Genomic_DNA"/>
</dbReference>
<reference evidence="4 5" key="1">
    <citation type="submission" date="2016-11" db="EMBL/GenBank/DDBJ databases">
        <authorList>
            <person name="Jaros S."/>
            <person name="Januszkiewicz K."/>
            <person name="Wedrychowicz H."/>
        </authorList>
    </citation>
    <scope>NUCLEOTIDE SEQUENCE [LARGE SCALE GENOMIC DNA]</scope>
    <source>
        <strain evidence="4 5">DSM 26897</strain>
    </source>
</reference>
<gene>
    <name evidence="4" type="ORF">SAMN05444008_12644</name>
</gene>
<keyword evidence="2" id="KW-0378">Hydrolase</keyword>
<dbReference type="PANTHER" id="PTHR10587:SF133">
    <property type="entry name" value="CHITIN DEACETYLASE 1-RELATED"/>
    <property type="match status" value="1"/>
</dbReference>
<dbReference type="InterPro" id="IPR002509">
    <property type="entry name" value="NODB_dom"/>
</dbReference>
<evidence type="ECO:0000313" key="5">
    <source>
        <dbReference type="Proteomes" id="UP000184368"/>
    </source>
</evidence>
<evidence type="ECO:0000256" key="1">
    <source>
        <dbReference type="ARBA" id="ARBA00022723"/>
    </source>
</evidence>
<dbReference type="RefSeq" id="WP_073048543.1">
    <property type="nucleotide sequence ID" value="NZ_FQUO01000026.1"/>
</dbReference>
<name>A0A1M5IZL2_9BACT</name>